<feature type="compositionally biased region" description="Low complexity" evidence="1">
    <location>
        <begin position="324"/>
        <end position="334"/>
    </location>
</feature>
<evidence type="ECO:0000313" key="2">
    <source>
        <dbReference type="EMBL" id="KAF8482380.1"/>
    </source>
</evidence>
<sequence length="508" mass="55205">MPKPEEDLIDRLTLRPEVREKARALLRTAHSKTGPGTGYDIGDAKSGLPAICTYIASKNANYADVTQEVAQKASCLAPKTFVSTLRTVKTALHASNKTPNESPSKAGEDTDPMAYATLISEYKIGQPRRVEKWMKEAQAALVALPRFQHDFASRLSESGTEVRTVVFFWVCRAIKLSTVQQVSLADKYGVSLKVFNRLRKMMDDECVDLMESIRATIREMRKKKAKVEEEVSGAASTSKKSPTSTPSHSRSVSPTKSAMRDVTLTPSLTTNSAAKRKVAFTLSDVVSASEDGEGVFAPPETPSRKRPRRASASTTARVMPVSKAELASAASSSSEGEEGAAADEDIEMSDAVVPPSPSPAPTPRPRPRPQPRLAASTPPIAGPSTPRRRPITTTPKHAYRTPPSARIRLLSDDEDEAEKAATVGEAAEHAEASEDVDDGGDDDDDDALPPSRRFRPVFLDRTQWAQRAPRLAHDRAAAERRTRELVGRWGYPFELLRRASALAKAPAG</sequence>
<reference evidence="2" key="1">
    <citation type="submission" date="2019-10" db="EMBL/GenBank/DDBJ databases">
        <authorList>
            <consortium name="DOE Joint Genome Institute"/>
            <person name="Kuo A."/>
            <person name="Miyauchi S."/>
            <person name="Kiss E."/>
            <person name="Drula E."/>
            <person name="Kohler A."/>
            <person name="Sanchez-Garcia M."/>
            <person name="Andreopoulos B."/>
            <person name="Barry K.W."/>
            <person name="Bonito G."/>
            <person name="Buee M."/>
            <person name="Carver A."/>
            <person name="Chen C."/>
            <person name="Cichocki N."/>
            <person name="Clum A."/>
            <person name="Culley D."/>
            <person name="Crous P.W."/>
            <person name="Fauchery L."/>
            <person name="Girlanda M."/>
            <person name="Hayes R."/>
            <person name="Keri Z."/>
            <person name="LaButti K."/>
            <person name="Lipzen A."/>
            <person name="Lombard V."/>
            <person name="Magnuson J."/>
            <person name="Maillard F."/>
            <person name="Morin E."/>
            <person name="Murat C."/>
            <person name="Nolan M."/>
            <person name="Ohm R."/>
            <person name="Pangilinan J."/>
            <person name="Pereira M."/>
            <person name="Perotto S."/>
            <person name="Peter M."/>
            <person name="Riley R."/>
            <person name="Sitrit Y."/>
            <person name="Stielow B."/>
            <person name="Szollosi G."/>
            <person name="Zifcakova L."/>
            <person name="Stursova M."/>
            <person name="Spatafora J.W."/>
            <person name="Tedersoo L."/>
            <person name="Vaario L.-M."/>
            <person name="Yamada A."/>
            <person name="Yan M."/>
            <person name="Wang P."/>
            <person name="Xu J."/>
            <person name="Bruns T."/>
            <person name="Baldrian P."/>
            <person name="Vilgalys R."/>
            <person name="Henrissat B."/>
            <person name="Grigoriev I.V."/>
            <person name="Hibbett D."/>
            <person name="Nagy L.G."/>
            <person name="Martin F.M."/>
        </authorList>
    </citation>
    <scope>NUCLEOTIDE SEQUENCE</scope>
    <source>
        <strain evidence="2">Prilba</strain>
    </source>
</reference>
<dbReference type="Proteomes" id="UP000759537">
    <property type="component" value="Unassembled WGS sequence"/>
</dbReference>
<evidence type="ECO:0000256" key="1">
    <source>
        <dbReference type="SAM" id="MobiDB-lite"/>
    </source>
</evidence>
<dbReference type="AlphaFoldDB" id="A0A9P5TB28"/>
<feature type="compositionally biased region" description="Low complexity" evidence="1">
    <location>
        <begin position="236"/>
        <end position="255"/>
    </location>
</feature>
<reference evidence="2" key="2">
    <citation type="journal article" date="2020" name="Nat. Commun.">
        <title>Large-scale genome sequencing of mycorrhizal fungi provides insights into the early evolution of symbiotic traits.</title>
        <authorList>
            <person name="Miyauchi S."/>
            <person name="Kiss E."/>
            <person name="Kuo A."/>
            <person name="Drula E."/>
            <person name="Kohler A."/>
            <person name="Sanchez-Garcia M."/>
            <person name="Morin E."/>
            <person name="Andreopoulos B."/>
            <person name="Barry K.W."/>
            <person name="Bonito G."/>
            <person name="Buee M."/>
            <person name="Carver A."/>
            <person name="Chen C."/>
            <person name="Cichocki N."/>
            <person name="Clum A."/>
            <person name="Culley D."/>
            <person name="Crous P.W."/>
            <person name="Fauchery L."/>
            <person name="Girlanda M."/>
            <person name="Hayes R.D."/>
            <person name="Keri Z."/>
            <person name="LaButti K."/>
            <person name="Lipzen A."/>
            <person name="Lombard V."/>
            <person name="Magnuson J."/>
            <person name="Maillard F."/>
            <person name="Murat C."/>
            <person name="Nolan M."/>
            <person name="Ohm R.A."/>
            <person name="Pangilinan J."/>
            <person name="Pereira M.F."/>
            <person name="Perotto S."/>
            <person name="Peter M."/>
            <person name="Pfister S."/>
            <person name="Riley R."/>
            <person name="Sitrit Y."/>
            <person name="Stielow J.B."/>
            <person name="Szollosi G."/>
            <person name="Zifcakova L."/>
            <person name="Stursova M."/>
            <person name="Spatafora J.W."/>
            <person name="Tedersoo L."/>
            <person name="Vaario L.M."/>
            <person name="Yamada A."/>
            <person name="Yan M."/>
            <person name="Wang P."/>
            <person name="Xu J."/>
            <person name="Bruns T."/>
            <person name="Baldrian P."/>
            <person name="Vilgalys R."/>
            <person name="Dunand C."/>
            <person name="Henrissat B."/>
            <person name="Grigoriev I.V."/>
            <person name="Hibbett D."/>
            <person name="Nagy L.G."/>
            <person name="Martin F.M."/>
        </authorList>
    </citation>
    <scope>NUCLEOTIDE SEQUENCE</scope>
    <source>
        <strain evidence="2">Prilba</strain>
    </source>
</reference>
<evidence type="ECO:0000313" key="3">
    <source>
        <dbReference type="Proteomes" id="UP000759537"/>
    </source>
</evidence>
<keyword evidence="3" id="KW-1185">Reference proteome</keyword>
<feature type="region of interest" description="Disordered" evidence="1">
    <location>
        <begin position="226"/>
        <end position="266"/>
    </location>
</feature>
<gene>
    <name evidence="2" type="ORF">DFH94DRAFT_362408</name>
</gene>
<comment type="caution">
    <text evidence="2">The sequence shown here is derived from an EMBL/GenBank/DDBJ whole genome shotgun (WGS) entry which is preliminary data.</text>
</comment>
<feature type="region of interest" description="Disordered" evidence="1">
    <location>
        <begin position="291"/>
        <end position="454"/>
    </location>
</feature>
<organism evidence="2 3">
    <name type="scientific">Russula ochroleuca</name>
    <dbReference type="NCBI Taxonomy" id="152965"/>
    <lineage>
        <taxon>Eukaryota</taxon>
        <taxon>Fungi</taxon>
        <taxon>Dikarya</taxon>
        <taxon>Basidiomycota</taxon>
        <taxon>Agaricomycotina</taxon>
        <taxon>Agaricomycetes</taxon>
        <taxon>Russulales</taxon>
        <taxon>Russulaceae</taxon>
        <taxon>Russula</taxon>
    </lineage>
</organism>
<feature type="compositionally biased region" description="Pro residues" evidence="1">
    <location>
        <begin position="354"/>
        <end position="370"/>
    </location>
</feature>
<proteinExistence type="predicted"/>
<feature type="compositionally biased region" description="Acidic residues" evidence="1">
    <location>
        <begin position="433"/>
        <end position="447"/>
    </location>
</feature>
<feature type="compositionally biased region" description="Acidic residues" evidence="1">
    <location>
        <begin position="335"/>
        <end position="348"/>
    </location>
</feature>
<protein>
    <submittedName>
        <fullName evidence="2">Uncharacterized protein</fullName>
    </submittedName>
</protein>
<dbReference type="OrthoDB" id="3358956at2759"/>
<name>A0A9P5TB28_9AGAM</name>
<accession>A0A9P5TB28</accession>
<dbReference type="EMBL" id="WHVB01000005">
    <property type="protein sequence ID" value="KAF8482380.1"/>
    <property type="molecule type" value="Genomic_DNA"/>
</dbReference>